<reference evidence="4" key="1">
    <citation type="submission" date="2020-07" db="EMBL/GenBank/DDBJ databases">
        <title>novel species isolated from the respiratory tract of Marmot.</title>
        <authorList>
            <person name="Zhang G."/>
        </authorList>
    </citation>
    <scope>NUCLEOTIDE SEQUENCE [LARGE SCALE GENOMIC DNA]</scope>
    <source>
        <strain evidence="4">686</strain>
    </source>
</reference>
<sequence>MTTVYFLIAAVALLGAGVLLWLDRQRSSVARHQRAVWGDEHEFKFRESDTKLRKVFRRATMNVGDHIEVQDVAYGHYGGVEAVVFDLAETATVIAVRRSSPSPVIVDLRHEDVLAPAEDDVELLGAMGPRVMFSNNLDVARRVCDRRMVALANKAPAFVEVLWNEGNWALGSMPVTNDPAMLNTGLEVVRRFADLLRVLPPAREPEDSPDPRDPHGPTRAEFADEKTESLRDKRRRQAAEGSSAPAPTAAGPKTSGVPTSTRKPPPAPSAGGRGMSPMPVRGSGTRSSAGAPDEAPRRSADEPNRRSADEPNRRSADEAPRRDPAGRRDTGERPNRHRS</sequence>
<dbReference type="KEGG" id="gji:H1R19_19365"/>
<dbReference type="RefSeq" id="WP_219849848.1">
    <property type="nucleotide sequence ID" value="NZ_CP059491.1"/>
</dbReference>
<feature type="compositionally biased region" description="Low complexity" evidence="1">
    <location>
        <begin position="239"/>
        <end position="256"/>
    </location>
</feature>
<dbReference type="EMBL" id="CP059491">
    <property type="protein sequence ID" value="QMT00999.1"/>
    <property type="molecule type" value="Genomic_DNA"/>
</dbReference>
<accession>A0A7D7LVL6</accession>
<feature type="compositionally biased region" description="Basic and acidic residues" evidence="1">
    <location>
        <begin position="203"/>
        <end position="231"/>
    </location>
</feature>
<organism evidence="3 4">
    <name type="scientific">Gordonia jinghuaiqii</name>
    <dbReference type="NCBI Taxonomy" id="2758710"/>
    <lineage>
        <taxon>Bacteria</taxon>
        <taxon>Bacillati</taxon>
        <taxon>Actinomycetota</taxon>
        <taxon>Actinomycetes</taxon>
        <taxon>Mycobacteriales</taxon>
        <taxon>Gordoniaceae</taxon>
        <taxon>Gordonia</taxon>
    </lineage>
</organism>
<evidence type="ECO:0008006" key="5">
    <source>
        <dbReference type="Google" id="ProtNLM"/>
    </source>
</evidence>
<dbReference type="Proteomes" id="UP000515663">
    <property type="component" value="Chromosome"/>
</dbReference>
<dbReference type="AlphaFoldDB" id="A0A7D7LVL6"/>
<keyword evidence="2" id="KW-0472">Membrane</keyword>
<protein>
    <recommendedName>
        <fullName evidence="5">Secreted protein</fullName>
    </recommendedName>
</protein>
<evidence type="ECO:0000313" key="3">
    <source>
        <dbReference type="EMBL" id="QMT00999.1"/>
    </source>
</evidence>
<feature type="compositionally biased region" description="Basic and acidic residues" evidence="1">
    <location>
        <begin position="294"/>
        <end position="339"/>
    </location>
</feature>
<keyword evidence="2" id="KW-0812">Transmembrane</keyword>
<feature type="transmembrane region" description="Helical" evidence="2">
    <location>
        <begin position="6"/>
        <end position="22"/>
    </location>
</feature>
<evidence type="ECO:0000313" key="4">
    <source>
        <dbReference type="Proteomes" id="UP000515663"/>
    </source>
</evidence>
<keyword evidence="2" id="KW-1133">Transmembrane helix</keyword>
<evidence type="ECO:0000256" key="1">
    <source>
        <dbReference type="SAM" id="MobiDB-lite"/>
    </source>
</evidence>
<proteinExistence type="predicted"/>
<gene>
    <name evidence="3" type="ORF">H1R19_19365</name>
</gene>
<dbReference type="InterPro" id="IPR049726">
    <property type="entry name" value="TtfA-like_core"/>
</dbReference>
<dbReference type="CDD" id="cd21904">
    <property type="entry name" value="TtfA-like"/>
    <property type="match status" value="1"/>
</dbReference>
<name>A0A7D7LVL6_9ACTN</name>
<keyword evidence="4" id="KW-1185">Reference proteome</keyword>
<evidence type="ECO:0000256" key="2">
    <source>
        <dbReference type="SAM" id="Phobius"/>
    </source>
</evidence>
<feature type="region of interest" description="Disordered" evidence="1">
    <location>
        <begin position="201"/>
        <end position="339"/>
    </location>
</feature>